<feature type="modified residue" description="N6-(pyridoxal phosphate)lysine" evidence="4">
    <location>
        <position position="244"/>
    </location>
</feature>
<comment type="cofactor">
    <cofactor evidence="4 6">
        <name>pyridoxal 5'-phosphate</name>
        <dbReference type="ChEBI" id="CHEBI:597326"/>
    </cofactor>
</comment>
<keyword evidence="3 4" id="KW-0663">Pyridoxal phosphate</keyword>
<dbReference type="UniPathway" id="UPA00253">
    <property type="reaction ID" value="UER00329"/>
</dbReference>
<evidence type="ECO:0000256" key="3">
    <source>
        <dbReference type="ARBA" id="ARBA00022898"/>
    </source>
</evidence>
<accession>A0A3M9NHY0</accession>
<proteinExistence type="inferred from homology"/>
<feature type="binding site" evidence="4">
    <location>
        <position position="243"/>
    </location>
    <ligand>
        <name>pyridoxal 5'-phosphate</name>
        <dbReference type="ChEBI" id="CHEBI:597326"/>
    </ligand>
</feature>
<dbReference type="PANTHER" id="PTHR14084:SF0">
    <property type="entry name" value="KYNURENINASE"/>
    <property type="match status" value="1"/>
</dbReference>
<comment type="pathway">
    <text evidence="4 6">Amino-acid degradation; L-kynurenine degradation; L-alanine and anthranilate from L-kynurenine: step 1/1.</text>
</comment>
<comment type="catalytic activity">
    <reaction evidence="6">
        <text>3-hydroxy-L-kynurenine + H2O = 3-hydroxyanthranilate + L-alanine + H(+)</text>
        <dbReference type="Rhea" id="RHEA:25143"/>
        <dbReference type="ChEBI" id="CHEBI:15377"/>
        <dbReference type="ChEBI" id="CHEBI:15378"/>
        <dbReference type="ChEBI" id="CHEBI:36559"/>
        <dbReference type="ChEBI" id="CHEBI:57972"/>
        <dbReference type="ChEBI" id="CHEBI:58125"/>
        <dbReference type="EC" id="3.7.1.3"/>
    </reaction>
</comment>
<dbReference type="Pfam" id="PF22580">
    <property type="entry name" value="KYNU_C"/>
    <property type="match status" value="1"/>
</dbReference>
<dbReference type="GO" id="GO:0019441">
    <property type="term" value="P:L-tryptophan catabolic process to kynurenine"/>
    <property type="evidence" value="ECO:0007669"/>
    <property type="project" value="TreeGrafter"/>
</dbReference>
<evidence type="ECO:0000313" key="8">
    <source>
        <dbReference type="Proteomes" id="UP000267223"/>
    </source>
</evidence>
<dbReference type="FunFam" id="3.40.640.10:FF:000031">
    <property type="entry name" value="Kynureninase"/>
    <property type="match status" value="1"/>
</dbReference>
<feature type="binding site" evidence="4">
    <location>
        <position position="274"/>
    </location>
    <ligand>
        <name>pyridoxal 5'-phosphate</name>
        <dbReference type="ChEBI" id="CHEBI:597326"/>
    </ligand>
</feature>
<dbReference type="InterPro" id="IPR015421">
    <property type="entry name" value="PyrdxlP-dep_Trfase_major"/>
</dbReference>
<dbReference type="HAMAP" id="MF_01970">
    <property type="entry name" value="Kynureninase"/>
    <property type="match status" value="1"/>
</dbReference>
<dbReference type="GO" id="GO:0019805">
    <property type="term" value="P:quinolinate biosynthetic process"/>
    <property type="evidence" value="ECO:0007669"/>
    <property type="project" value="UniProtKB-UniRule"/>
</dbReference>
<dbReference type="AlphaFoldDB" id="A0A3M9NHY0"/>
<dbReference type="InterPro" id="IPR010111">
    <property type="entry name" value="Kynureninase"/>
</dbReference>
<evidence type="ECO:0000256" key="4">
    <source>
        <dbReference type="HAMAP-Rule" id="MF_01970"/>
    </source>
</evidence>
<gene>
    <name evidence="4 7" type="primary">kynU</name>
    <name evidence="7" type="ORF">EFY79_08375</name>
</gene>
<evidence type="ECO:0000313" key="7">
    <source>
        <dbReference type="EMBL" id="RNI37402.1"/>
    </source>
</evidence>
<dbReference type="SUPFAM" id="SSF53383">
    <property type="entry name" value="PLP-dependent transferases"/>
    <property type="match status" value="1"/>
</dbReference>
<dbReference type="Gene3D" id="3.40.640.10">
    <property type="entry name" value="Type I PLP-dependent aspartate aminotransferase-like (Major domain)"/>
    <property type="match status" value="1"/>
</dbReference>
<comment type="function">
    <text evidence="4 6">Catalyzes the cleavage of L-kynurenine (L-Kyn) and L-3-hydroxykynurenine (L-3OHKyn) into anthranilic acid (AA) and 3-hydroxyanthranilic acid (3-OHAA), respectively.</text>
</comment>
<dbReference type="Gene3D" id="3.90.1150.10">
    <property type="entry name" value="Aspartate Aminotransferase, domain 1"/>
    <property type="match status" value="1"/>
</dbReference>
<dbReference type="GO" id="GO:0030429">
    <property type="term" value="F:kynureninase activity"/>
    <property type="evidence" value="ECO:0007669"/>
    <property type="project" value="UniProtKB-UniRule"/>
</dbReference>
<keyword evidence="1 4" id="KW-0662">Pyridine nucleotide biosynthesis</keyword>
<dbReference type="GO" id="GO:0097053">
    <property type="term" value="P:L-kynurenine catabolic process"/>
    <property type="evidence" value="ECO:0007669"/>
    <property type="project" value="UniProtKB-UniRule"/>
</dbReference>
<dbReference type="InterPro" id="IPR015422">
    <property type="entry name" value="PyrdxlP-dep_Trfase_small"/>
</dbReference>
<organism evidence="7 8">
    <name type="scientific">Hanamia caeni</name>
    <dbReference type="NCBI Taxonomy" id="2294116"/>
    <lineage>
        <taxon>Bacteria</taxon>
        <taxon>Pseudomonadati</taxon>
        <taxon>Bacteroidota</taxon>
        <taxon>Chitinophagia</taxon>
        <taxon>Chitinophagales</taxon>
        <taxon>Chitinophagaceae</taxon>
        <taxon>Hanamia</taxon>
    </lineage>
</organism>
<comment type="caution">
    <text evidence="4">Lacks conserved residue(s) required for the propagation of feature annotation.</text>
</comment>
<dbReference type="InterPro" id="IPR015424">
    <property type="entry name" value="PyrdxlP-dep_Trfase"/>
</dbReference>
<evidence type="ECO:0000256" key="6">
    <source>
        <dbReference type="PIRNR" id="PIRNR038800"/>
    </source>
</evidence>
<protein>
    <recommendedName>
        <fullName evidence="4 5">Kynureninase</fullName>
        <ecNumber evidence="4 5">3.7.1.3</ecNumber>
    </recommendedName>
    <alternativeName>
        <fullName evidence="4">L-kynurenine hydrolase</fullName>
    </alternativeName>
</protein>
<comment type="similarity">
    <text evidence="4 6">Belongs to the kynureninase family.</text>
</comment>
<dbReference type="RefSeq" id="WP_123120243.1">
    <property type="nucleotide sequence ID" value="NZ_RJJR01000005.1"/>
</dbReference>
<feature type="binding site" evidence="4">
    <location>
        <position position="105"/>
    </location>
    <ligand>
        <name>pyridoxal 5'-phosphate</name>
        <dbReference type="ChEBI" id="CHEBI:597326"/>
    </ligand>
</feature>
<keyword evidence="2 4" id="KW-0378">Hydrolase</keyword>
<feature type="binding site" evidence="4">
    <location>
        <position position="302"/>
    </location>
    <ligand>
        <name>pyridoxal 5'-phosphate</name>
        <dbReference type="ChEBI" id="CHEBI:597326"/>
    </ligand>
</feature>
<dbReference type="Proteomes" id="UP000267223">
    <property type="component" value="Unassembled WGS sequence"/>
</dbReference>
<dbReference type="GO" id="GO:0043420">
    <property type="term" value="P:anthranilate metabolic process"/>
    <property type="evidence" value="ECO:0007669"/>
    <property type="project" value="TreeGrafter"/>
</dbReference>
<comment type="subunit">
    <text evidence="4 6">Homodimer.</text>
</comment>
<dbReference type="UniPathway" id="UPA00334">
    <property type="reaction ID" value="UER00455"/>
</dbReference>
<evidence type="ECO:0000256" key="1">
    <source>
        <dbReference type="ARBA" id="ARBA00022642"/>
    </source>
</evidence>
<evidence type="ECO:0000256" key="2">
    <source>
        <dbReference type="ARBA" id="ARBA00022801"/>
    </source>
</evidence>
<dbReference type="GO" id="GO:0005737">
    <property type="term" value="C:cytoplasm"/>
    <property type="evidence" value="ECO:0007669"/>
    <property type="project" value="UniProtKB-UniRule"/>
</dbReference>
<comment type="catalytic activity">
    <reaction evidence="4 6">
        <text>L-kynurenine + H2O = anthranilate + L-alanine + H(+)</text>
        <dbReference type="Rhea" id="RHEA:16813"/>
        <dbReference type="ChEBI" id="CHEBI:15377"/>
        <dbReference type="ChEBI" id="CHEBI:15378"/>
        <dbReference type="ChEBI" id="CHEBI:16567"/>
        <dbReference type="ChEBI" id="CHEBI:57959"/>
        <dbReference type="ChEBI" id="CHEBI:57972"/>
        <dbReference type="EC" id="3.7.1.3"/>
    </reaction>
</comment>
<name>A0A3M9NHY0_9BACT</name>
<evidence type="ECO:0000256" key="5">
    <source>
        <dbReference type="NCBIfam" id="TIGR01814"/>
    </source>
</evidence>
<sequence>MNFENTMEFAKSEDEKDILKIFRSQFYIPILNGKDCVYLNGNSLGLQPKTAQDSVLDEMEHWANYGVEGHFYGKNPWANFHEACVKKLQPIVGALSEEIVVMNQLTVNLHLMFTTFYWPDNTRYKIICESGAFSSDYYVIDSQLQLHGLFPEDALIEVAPREGEFIIRNEDIISAIENNAEEVALVFIGGVNYLTGQFFDVKSITNAAHKAGAYCGFDLAHAVGNVELKLHDWEVDFACWCSYKYLNSGPGAVAGAFIHHRYVTDKSLPRLAGWWGTDKHERFQFKRAFNAMPTAEGWQLSNANILSMAAHKAALDIFEKADFENIVAKGKKLSAYLLFILNEINQSASKELVQILTPVDAQEHGCQVSLILPENGKGFFDSLNRNSVIADWKEPGIIRVAPVPLYNTFEEVFLFGKILKDFAGTNGNG</sequence>
<dbReference type="GO" id="GO:0030170">
    <property type="term" value="F:pyridoxal phosphate binding"/>
    <property type="evidence" value="ECO:0007669"/>
    <property type="project" value="UniProtKB-UniRule"/>
</dbReference>
<keyword evidence="8" id="KW-1185">Reference proteome</keyword>
<dbReference type="OrthoDB" id="9812626at2"/>
<feature type="binding site" evidence="4">
    <location>
        <position position="221"/>
    </location>
    <ligand>
        <name>pyridoxal 5'-phosphate</name>
        <dbReference type="ChEBI" id="CHEBI:597326"/>
    </ligand>
</feature>
<dbReference type="EMBL" id="RJJR01000005">
    <property type="protein sequence ID" value="RNI37402.1"/>
    <property type="molecule type" value="Genomic_DNA"/>
</dbReference>
<reference evidence="7 8" key="1">
    <citation type="submission" date="2018-11" db="EMBL/GenBank/DDBJ databases">
        <title>Draft genome sequence of Ferruginibacter sp. BO-59.</title>
        <authorList>
            <person name="Im W.T."/>
        </authorList>
    </citation>
    <scope>NUCLEOTIDE SEQUENCE [LARGE SCALE GENOMIC DNA]</scope>
    <source>
        <strain evidence="7 8">BO-59</strain>
    </source>
</reference>
<dbReference type="EC" id="3.7.1.3" evidence="4 5"/>
<dbReference type="GO" id="GO:0009435">
    <property type="term" value="P:NAD+ biosynthetic process"/>
    <property type="evidence" value="ECO:0007669"/>
    <property type="project" value="UniProtKB-UniRule"/>
</dbReference>
<dbReference type="NCBIfam" id="TIGR01814">
    <property type="entry name" value="kynureninase"/>
    <property type="match status" value="1"/>
</dbReference>
<dbReference type="PIRSF" id="PIRSF038800">
    <property type="entry name" value="KYNU"/>
    <property type="match status" value="1"/>
</dbReference>
<feature type="binding site" evidence="4">
    <location>
        <position position="218"/>
    </location>
    <ligand>
        <name>pyridoxal 5'-phosphate</name>
        <dbReference type="ChEBI" id="CHEBI:597326"/>
    </ligand>
</feature>
<comment type="caution">
    <text evidence="7">The sequence shown here is derived from an EMBL/GenBank/DDBJ whole genome shotgun (WGS) entry which is preliminary data.</text>
</comment>
<dbReference type="PANTHER" id="PTHR14084">
    <property type="entry name" value="KYNURENINASE"/>
    <property type="match status" value="1"/>
</dbReference>
<feature type="binding site" evidence="4">
    <location>
        <position position="106"/>
    </location>
    <ligand>
        <name>pyridoxal 5'-phosphate</name>
        <dbReference type="ChEBI" id="CHEBI:597326"/>
    </ligand>
</feature>
<comment type="pathway">
    <text evidence="4 6">Cofactor biosynthesis; NAD(+) biosynthesis; quinolinate from L-kynurenine: step 2/3.</text>
</comment>